<keyword evidence="1" id="KW-0732">Signal</keyword>
<evidence type="ECO:0000313" key="2">
    <source>
        <dbReference type="EMBL" id="SDD29377.1"/>
    </source>
</evidence>
<dbReference type="STRING" id="637679.GCA_001550055_00626"/>
<dbReference type="InterPro" id="IPR022269">
    <property type="entry name" value="SO_2930-like_C"/>
</dbReference>
<feature type="signal peptide" evidence="1">
    <location>
        <begin position="1"/>
        <end position="24"/>
    </location>
</feature>
<dbReference type="NCBIfam" id="TIGR03806">
    <property type="entry name" value="chp_HNE_0200"/>
    <property type="match status" value="1"/>
</dbReference>
<protein>
    <recommendedName>
        <fullName evidence="4">Cytochrome c domain-containing protein</fullName>
    </recommendedName>
</protein>
<sequence>MRVLLLVLLTLVFLMGVTSAPAVAAPPSTAAVNDAALLTPRPARKLSAYNLFKDGAAQVPNDGVYPYDLATPLFTDYAHKYRFVYVPEGKAAAYDDRESFVFPVGSVLVKTFAYPADFREPEENIRLIETRLLIRGDKGWAAWAYVWNADMTDADLKVAGKVLPVSWVDEAGDQRDIQYVVPNRNQCKGCHVMGDEFSPIGPKARNLNFTYDYEGGAENQLAFWANHGLLDGAPAPAGAPSVPRYDDPAAPLEARARAYLDINCAHCHRAEGPGSTSGLFLTWWEQNKTAWGYLKRPVAAGRGSGGFMFDIDPGKPDQSILIHRLKSTDPGVMMPEVGRTTVHTEGVELLREWIKTIE</sequence>
<keyword evidence="3" id="KW-1185">Reference proteome</keyword>
<evidence type="ECO:0000256" key="1">
    <source>
        <dbReference type="SAM" id="SignalP"/>
    </source>
</evidence>
<evidence type="ECO:0000313" key="3">
    <source>
        <dbReference type="Proteomes" id="UP000183685"/>
    </source>
</evidence>
<dbReference type="EMBL" id="FNAK01000001">
    <property type="protein sequence ID" value="SDD29377.1"/>
    <property type="molecule type" value="Genomic_DNA"/>
</dbReference>
<dbReference type="AlphaFoldDB" id="A0A1G6TLT9"/>
<gene>
    <name evidence="2" type="ORF">SAMN04488071_0263</name>
</gene>
<dbReference type="Proteomes" id="UP000183685">
    <property type="component" value="Unassembled WGS sequence"/>
</dbReference>
<accession>A0A1G6TLT9</accession>
<name>A0A1G6TLT9_9PROT</name>
<proteinExistence type="predicted"/>
<feature type="chain" id="PRO_5010237902" description="Cytochrome c domain-containing protein" evidence="1">
    <location>
        <begin position="25"/>
        <end position="358"/>
    </location>
</feature>
<reference evidence="2 3" key="1">
    <citation type="submission" date="2016-10" db="EMBL/GenBank/DDBJ databases">
        <authorList>
            <person name="de Groot N.N."/>
        </authorList>
    </citation>
    <scope>NUCLEOTIDE SEQUENCE [LARGE SCALE GENOMIC DNA]</scope>
    <source>
        <strain evidence="2 3">CGMCC 1.9109</strain>
    </source>
</reference>
<organism evidence="2 3">
    <name type="scientific">Kordiimonas lacus</name>
    <dbReference type="NCBI Taxonomy" id="637679"/>
    <lineage>
        <taxon>Bacteria</taxon>
        <taxon>Pseudomonadati</taxon>
        <taxon>Pseudomonadota</taxon>
        <taxon>Alphaproteobacteria</taxon>
        <taxon>Kordiimonadales</taxon>
        <taxon>Kordiimonadaceae</taxon>
        <taxon>Kordiimonas</taxon>
    </lineage>
</organism>
<evidence type="ECO:0008006" key="4">
    <source>
        <dbReference type="Google" id="ProtNLM"/>
    </source>
</evidence>